<dbReference type="Proteomes" id="UP001567538">
    <property type="component" value="Unassembled WGS sequence"/>
</dbReference>
<dbReference type="InterPro" id="IPR006564">
    <property type="entry name" value="Znf_PMZ"/>
</dbReference>
<feature type="region of interest" description="Disordered" evidence="7">
    <location>
        <begin position="118"/>
        <end position="147"/>
    </location>
</feature>
<comment type="subcellular location">
    <subcellularLocation>
        <location evidence="6">Nucleus</location>
    </subcellularLocation>
</comment>
<keyword evidence="6" id="KW-0539">Nucleus</keyword>
<dbReference type="PANTHER" id="PTHR31669:SF149">
    <property type="entry name" value="PROTEIN FAR1-RELATED SEQUENCE 12-RELATED"/>
    <property type="match status" value="1"/>
</dbReference>
<dbReference type="GO" id="GO:0008270">
    <property type="term" value="F:zinc ion binding"/>
    <property type="evidence" value="ECO:0007669"/>
    <property type="project" value="UniProtKB-UniRule"/>
</dbReference>
<feature type="domain" description="SWIM-type" evidence="8">
    <location>
        <begin position="637"/>
        <end position="673"/>
    </location>
</feature>
<dbReference type="GO" id="GO:0006355">
    <property type="term" value="P:regulation of DNA-templated transcription"/>
    <property type="evidence" value="ECO:0007669"/>
    <property type="project" value="UniProtKB-UniRule"/>
</dbReference>
<evidence type="ECO:0000256" key="4">
    <source>
        <dbReference type="ARBA" id="ARBA00022833"/>
    </source>
</evidence>
<name>A0ABD1GJG0_SALDI</name>
<comment type="function">
    <text evidence="6">Putative transcription activator involved in regulating light control of development.</text>
</comment>
<proteinExistence type="inferred from homology"/>
<dbReference type="InterPro" id="IPR007527">
    <property type="entry name" value="Znf_SWIM"/>
</dbReference>
<gene>
    <name evidence="9" type="ORF">AAHA92_20195</name>
</gene>
<dbReference type="SMART" id="SM00575">
    <property type="entry name" value="ZnF_PMZ"/>
    <property type="match status" value="1"/>
</dbReference>
<accession>A0ABD1GJG0</accession>
<dbReference type="Pfam" id="PF10551">
    <property type="entry name" value="MULE"/>
    <property type="match status" value="1"/>
</dbReference>
<dbReference type="AlphaFoldDB" id="A0ABD1GJG0"/>
<keyword evidence="10" id="KW-1185">Reference proteome</keyword>
<evidence type="ECO:0000313" key="10">
    <source>
        <dbReference type="Proteomes" id="UP001567538"/>
    </source>
</evidence>
<evidence type="ECO:0000256" key="6">
    <source>
        <dbReference type="RuleBase" id="RU367018"/>
    </source>
</evidence>
<feature type="compositionally biased region" description="Polar residues" evidence="7">
    <location>
        <begin position="118"/>
        <end position="132"/>
    </location>
</feature>
<dbReference type="GO" id="GO:0005634">
    <property type="term" value="C:nucleus"/>
    <property type="evidence" value="ECO:0007669"/>
    <property type="project" value="UniProtKB-SubCell"/>
</dbReference>
<evidence type="ECO:0000256" key="3">
    <source>
        <dbReference type="ARBA" id="ARBA00022771"/>
    </source>
</evidence>
<reference evidence="9 10" key="1">
    <citation type="submission" date="2024-06" db="EMBL/GenBank/DDBJ databases">
        <title>A chromosome level genome sequence of Diviner's sage (Salvia divinorum).</title>
        <authorList>
            <person name="Ford S.A."/>
            <person name="Ro D.-K."/>
            <person name="Ness R.W."/>
            <person name="Phillips M.A."/>
        </authorList>
    </citation>
    <scope>NUCLEOTIDE SEQUENCE [LARGE SCALE GENOMIC DNA]</scope>
    <source>
        <strain evidence="9">SAF-2024a</strain>
        <tissue evidence="9">Leaf</tissue>
    </source>
</reference>
<dbReference type="InterPro" id="IPR018289">
    <property type="entry name" value="MULE_transposase_dom"/>
</dbReference>
<dbReference type="PROSITE" id="PS50966">
    <property type="entry name" value="ZF_SWIM"/>
    <property type="match status" value="1"/>
</dbReference>
<comment type="similarity">
    <text evidence="1 6">Belongs to the FHY3/FAR1 family.</text>
</comment>
<dbReference type="PANTHER" id="PTHR31669">
    <property type="entry name" value="PROTEIN FAR1-RELATED SEQUENCE 10-RELATED"/>
    <property type="match status" value="1"/>
</dbReference>
<evidence type="ECO:0000256" key="1">
    <source>
        <dbReference type="ARBA" id="ARBA00005889"/>
    </source>
</evidence>
<dbReference type="EMBL" id="JBEAFC010000008">
    <property type="protein sequence ID" value="KAL1543188.1"/>
    <property type="molecule type" value="Genomic_DNA"/>
</dbReference>
<evidence type="ECO:0000313" key="9">
    <source>
        <dbReference type="EMBL" id="KAL1543188.1"/>
    </source>
</evidence>
<keyword evidence="4 6" id="KW-0862">Zinc</keyword>
<sequence length="751" mass="86167">MVGKSNGHQENEEEYKMEPHMGLEFNTAEEAQEFYSMYAIQVGFKTRIGQLYRSRVDGSVISRRFVCAKEGFQTSLRTGCPAFIRVQKVDSGKWVVANIKKEHNHEIEASGEICPQIQRKSFPTPTSSTGGASRTGIRSHEDDSPSDVVADIKRLKKEEMAAVNGPSGELCTGLEFNSANDAYKFYYAYATSMGFRIRIGQLFRSKHDGSITSRRFVCSKEGRQHPSRVGCGAYMRIQRHEAGGWVVDRLQKEHNHALGIPLDPNRTMDVAPKWCTEDGSSVLENLDLVETDGGLSLVKRDRESRIDNDWYSVLLEYFQSQQAEETGFFYAVEMQAGKGMNLFWADARSRFSCAQFGDAIVFDTTYRRDSHSVPFASFVGINHHRQPVLLGCALIADESEESFTWIFQAWVRAMSGCRPVSIIADQDRAIRHSIVQVFPGTHHRFSAWQIVAKEQENLGALLSMDAEFKYEYEACIFQSQTASEFDFAWNMLMDKYNLSDNAWLKEMYQMRKSWVPLHIKGTFFAGIPVDGSLKSYFSTFLTAQSPFNEFIVRYEKALEKRYEEERKEDYNSFNVQAVLHTKDPIEEQCRRLYTITMFKVFQKELLDCYNYVGTKINVEGSMSRYLVQNCGNGDERNTVAFNASNLNISCSCKMFEFEGVLCRHTLKIFQIMNIRELPSRYILHRWTTNAKYGIMRDSDSLGGSHNFKALMLWSLREEACNYIEAGTASLERYKLAFEIMQEGRRNLCWQN</sequence>
<evidence type="ECO:0000259" key="8">
    <source>
        <dbReference type="PROSITE" id="PS50966"/>
    </source>
</evidence>
<comment type="caution">
    <text evidence="9">The sequence shown here is derived from an EMBL/GenBank/DDBJ whole genome shotgun (WGS) entry which is preliminary data.</text>
</comment>
<dbReference type="InterPro" id="IPR031052">
    <property type="entry name" value="FHY3/FAR1"/>
</dbReference>
<organism evidence="9 10">
    <name type="scientific">Salvia divinorum</name>
    <name type="common">Maria pastora</name>
    <name type="synonym">Diviner's sage</name>
    <dbReference type="NCBI Taxonomy" id="28513"/>
    <lineage>
        <taxon>Eukaryota</taxon>
        <taxon>Viridiplantae</taxon>
        <taxon>Streptophyta</taxon>
        <taxon>Embryophyta</taxon>
        <taxon>Tracheophyta</taxon>
        <taxon>Spermatophyta</taxon>
        <taxon>Magnoliopsida</taxon>
        <taxon>eudicotyledons</taxon>
        <taxon>Gunneridae</taxon>
        <taxon>Pentapetalae</taxon>
        <taxon>asterids</taxon>
        <taxon>lamiids</taxon>
        <taxon>Lamiales</taxon>
        <taxon>Lamiaceae</taxon>
        <taxon>Nepetoideae</taxon>
        <taxon>Mentheae</taxon>
        <taxon>Salviinae</taxon>
        <taxon>Salvia</taxon>
        <taxon>Salvia subgen. Calosphace</taxon>
    </lineage>
</organism>
<evidence type="ECO:0000256" key="5">
    <source>
        <dbReference type="PROSITE-ProRule" id="PRU00325"/>
    </source>
</evidence>
<protein>
    <recommendedName>
        <fullName evidence="6">Protein FAR1-RELATED SEQUENCE</fullName>
    </recommendedName>
</protein>
<keyword evidence="3 5" id="KW-0863">Zinc-finger</keyword>
<keyword evidence="2 6" id="KW-0479">Metal-binding</keyword>
<evidence type="ECO:0000256" key="7">
    <source>
        <dbReference type="SAM" id="MobiDB-lite"/>
    </source>
</evidence>
<dbReference type="InterPro" id="IPR004330">
    <property type="entry name" value="FAR1_DNA_bnd_dom"/>
</dbReference>
<dbReference type="Pfam" id="PF03101">
    <property type="entry name" value="FAR1"/>
    <property type="match status" value="2"/>
</dbReference>
<dbReference type="Pfam" id="PF04434">
    <property type="entry name" value="SWIM"/>
    <property type="match status" value="1"/>
</dbReference>
<evidence type="ECO:0000256" key="2">
    <source>
        <dbReference type="ARBA" id="ARBA00022723"/>
    </source>
</evidence>